<reference evidence="1 4" key="2">
    <citation type="submission" date="2022-03" db="EMBL/GenBank/DDBJ databases">
        <title>Taxonomic description of new species and reclassification of some bacterial strains.</title>
        <authorList>
            <person name="Ndongo S."/>
        </authorList>
    </citation>
    <scope>NUCLEOTIDE SEQUENCE [LARGE SCALE GENOMIC DNA]</scope>
    <source>
        <strain evidence="1 4">Marseille-P6666</strain>
    </source>
</reference>
<dbReference type="EMBL" id="JAMGSI010000001">
    <property type="protein sequence ID" value="MCL6656458.1"/>
    <property type="molecule type" value="Genomic_DNA"/>
</dbReference>
<protein>
    <submittedName>
        <fullName evidence="2">Uncharacterized protein</fullName>
    </submittedName>
</protein>
<name>A0AAE6W1V3_9BACT</name>
<accession>A0AAE6W1V3</accession>
<dbReference type="Proteomes" id="UP001202031">
    <property type="component" value="Unassembled WGS sequence"/>
</dbReference>
<proteinExistence type="predicted"/>
<evidence type="ECO:0000313" key="1">
    <source>
        <dbReference type="EMBL" id="MCL6656458.1"/>
    </source>
</evidence>
<dbReference type="EMBL" id="CP029701">
    <property type="protein sequence ID" value="QHV63808.1"/>
    <property type="molecule type" value="Genomic_DNA"/>
</dbReference>
<evidence type="ECO:0000313" key="4">
    <source>
        <dbReference type="Proteomes" id="UP001202031"/>
    </source>
</evidence>
<dbReference type="Proteomes" id="UP000642553">
    <property type="component" value="Chromosome"/>
</dbReference>
<dbReference type="RefSeq" id="WP_102722335.1">
    <property type="nucleotide sequence ID" value="NZ_CP029701.1"/>
</dbReference>
<dbReference type="AlphaFoldDB" id="A0AAE6W1V3"/>
<gene>
    <name evidence="2" type="ORF">DMI76_10720</name>
    <name evidence="1" type="ORF">M8N44_03890</name>
</gene>
<organism evidence="2 3">
    <name type="scientific">Akkermansia massiliensis</name>
    <dbReference type="NCBI Taxonomy" id="2927224"/>
    <lineage>
        <taxon>Bacteria</taxon>
        <taxon>Pseudomonadati</taxon>
        <taxon>Verrucomicrobiota</taxon>
        <taxon>Verrucomicrobiia</taxon>
        <taxon>Verrucomicrobiales</taxon>
        <taxon>Akkermansiaceae</taxon>
        <taxon>Akkermansia</taxon>
    </lineage>
</organism>
<keyword evidence="4" id="KW-1185">Reference proteome</keyword>
<evidence type="ECO:0000313" key="3">
    <source>
        <dbReference type="Proteomes" id="UP000642553"/>
    </source>
</evidence>
<sequence>MTCKKEHRYDLQFNNLPDDQGGAGRHRCAGCAYDRGYKDGLRRKEKLNIDLNSLPESQAGAVRHKSPHAAYALGYQKGVEDSYH</sequence>
<reference evidence="2" key="1">
    <citation type="submission" date="2018-05" db="EMBL/GenBank/DDBJ databases">
        <title>Complete genome sequnece of Akkermansia muciniphila EB-AMDK-40.</title>
        <authorList>
            <person name="Nam Y.-D."/>
            <person name="Chung W.-H."/>
            <person name="Park Y.S."/>
            <person name="Kang J."/>
        </authorList>
    </citation>
    <scope>NUCLEOTIDE SEQUENCE</scope>
    <source>
        <strain evidence="2">EB-AMDK-40</strain>
    </source>
</reference>
<evidence type="ECO:0000313" key="2">
    <source>
        <dbReference type="EMBL" id="QHV63808.1"/>
    </source>
</evidence>
<dbReference type="GeneID" id="84022983"/>